<name>A0AAV7ET52_ARIFI</name>
<gene>
    <name evidence="2" type="ORF">H6P81_011606</name>
</gene>
<reference evidence="2 3" key="1">
    <citation type="submission" date="2021-07" db="EMBL/GenBank/DDBJ databases">
        <title>The Aristolochia fimbriata genome: insights into angiosperm evolution, floral development and chemical biosynthesis.</title>
        <authorList>
            <person name="Jiao Y."/>
        </authorList>
    </citation>
    <scope>NUCLEOTIDE SEQUENCE [LARGE SCALE GENOMIC DNA]</scope>
    <source>
        <strain evidence="2">IBCAS-2021</strain>
        <tissue evidence="2">Leaf</tissue>
    </source>
</reference>
<dbReference type="EMBL" id="JAINDJ010000004">
    <property type="protein sequence ID" value="KAG9451641.1"/>
    <property type="molecule type" value="Genomic_DNA"/>
</dbReference>
<protein>
    <submittedName>
        <fullName evidence="2">Uncharacterized protein</fullName>
    </submittedName>
</protein>
<evidence type="ECO:0000256" key="1">
    <source>
        <dbReference type="SAM" id="MobiDB-lite"/>
    </source>
</evidence>
<evidence type="ECO:0000313" key="2">
    <source>
        <dbReference type="EMBL" id="KAG9451641.1"/>
    </source>
</evidence>
<accession>A0AAV7ET52</accession>
<sequence length="90" mass="10755">MLKKVRIERMKALGKMSTAISASSRIHVCNGHHCFILPHHYLTSSHGSRFLFKYFKKQEIRKKEIQKRYNNEKGKDKSWPLSEPWTRVLR</sequence>
<proteinExistence type="predicted"/>
<organism evidence="2 3">
    <name type="scientific">Aristolochia fimbriata</name>
    <name type="common">White veined hardy Dutchman's pipe vine</name>
    <dbReference type="NCBI Taxonomy" id="158543"/>
    <lineage>
        <taxon>Eukaryota</taxon>
        <taxon>Viridiplantae</taxon>
        <taxon>Streptophyta</taxon>
        <taxon>Embryophyta</taxon>
        <taxon>Tracheophyta</taxon>
        <taxon>Spermatophyta</taxon>
        <taxon>Magnoliopsida</taxon>
        <taxon>Magnoliidae</taxon>
        <taxon>Piperales</taxon>
        <taxon>Aristolochiaceae</taxon>
        <taxon>Aristolochia</taxon>
    </lineage>
</organism>
<feature type="compositionally biased region" description="Basic and acidic residues" evidence="1">
    <location>
        <begin position="68"/>
        <end position="78"/>
    </location>
</feature>
<dbReference type="Proteomes" id="UP000825729">
    <property type="component" value="Unassembled WGS sequence"/>
</dbReference>
<feature type="region of interest" description="Disordered" evidence="1">
    <location>
        <begin position="68"/>
        <end position="90"/>
    </location>
</feature>
<evidence type="ECO:0000313" key="3">
    <source>
        <dbReference type="Proteomes" id="UP000825729"/>
    </source>
</evidence>
<dbReference type="AlphaFoldDB" id="A0AAV7ET52"/>
<keyword evidence="3" id="KW-1185">Reference proteome</keyword>
<comment type="caution">
    <text evidence="2">The sequence shown here is derived from an EMBL/GenBank/DDBJ whole genome shotgun (WGS) entry which is preliminary data.</text>
</comment>